<dbReference type="eggNOG" id="arCOG10046">
    <property type="taxonomic scope" value="Archaea"/>
</dbReference>
<dbReference type="InParanoid" id="Q5JCZ6"/>
<dbReference type="AlphaFoldDB" id="Q5JCZ6"/>
<dbReference type="EnsemblBacteria" id="BAD84561">
    <property type="protein sequence ID" value="BAD84561"/>
    <property type="gene ID" value="TK0372"/>
</dbReference>
<keyword evidence="3" id="KW-1185">Reference proteome</keyword>
<dbReference type="HOGENOM" id="CLU_1965672_0_0_2"/>
<dbReference type="KEGG" id="tko:TK0372"/>
<organism evidence="2 3">
    <name type="scientific">Thermococcus kodakarensis (strain ATCC BAA-918 / JCM 12380 / KOD1)</name>
    <name type="common">Pyrococcus kodakaraensis (strain KOD1)</name>
    <dbReference type="NCBI Taxonomy" id="69014"/>
    <lineage>
        <taxon>Archaea</taxon>
        <taxon>Methanobacteriati</taxon>
        <taxon>Methanobacteriota</taxon>
        <taxon>Thermococci</taxon>
        <taxon>Thermococcales</taxon>
        <taxon>Thermococcaceae</taxon>
        <taxon>Thermococcus</taxon>
    </lineage>
</organism>
<evidence type="ECO:0000256" key="1">
    <source>
        <dbReference type="SAM" id="Coils"/>
    </source>
</evidence>
<gene>
    <name evidence="2" type="ordered locus">TK0372</name>
</gene>
<dbReference type="STRING" id="69014.TK0372"/>
<accession>Q5JCZ6</accession>
<dbReference type="GeneID" id="78446878"/>
<keyword evidence="1" id="KW-0175">Coiled coil</keyword>
<evidence type="ECO:0000313" key="3">
    <source>
        <dbReference type="Proteomes" id="UP000000536"/>
    </source>
</evidence>
<dbReference type="PATRIC" id="fig|69014.16.peg.369"/>
<feature type="coiled-coil region" evidence="1">
    <location>
        <begin position="7"/>
        <end position="34"/>
    </location>
</feature>
<name>Q5JCZ6_THEKO</name>
<proteinExistence type="predicted"/>
<evidence type="ECO:0000313" key="2">
    <source>
        <dbReference type="EMBL" id="BAD84561.1"/>
    </source>
</evidence>
<reference evidence="2 3" key="1">
    <citation type="journal article" date="2005" name="Genome Res.">
        <title>Complete genome sequence of the hyperthermophilic archaeon Thermococcus kodakaraensis KOD1 and comparison with Pyrococcus genomes.</title>
        <authorList>
            <person name="Fukui T."/>
            <person name="Atomi H."/>
            <person name="Kanai T."/>
            <person name="Matsumi R."/>
            <person name="Fujiwara S."/>
            <person name="Imanaka T."/>
        </authorList>
    </citation>
    <scope>NUCLEOTIDE SEQUENCE [LARGE SCALE GENOMIC DNA]</scope>
    <source>
        <strain evidence="3">ATCC BAA-918 / JCM 12380 / KOD1</strain>
    </source>
</reference>
<dbReference type="OrthoDB" id="102582at2157"/>
<dbReference type="Proteomes" id="UP000000536">
    <property type="component" value="Chromosome"/>
</dbReference>
<protein>
    <submittedName>
        <fullName evidence="2">Uncharacterized protein</fullName>
    </submittedName>
</protein>
<sequence>MAEAVDYTYFLKKIEEIERELKEIKLELQNPKKLIHFIPRVIEIRGEFGGYKLRKPLTLNVEREAGTWCVENRELEVYGCGPTLNDALHDAEKVFEALIEEYVLEDEEILDESAKELRKALLQLVEV</sequence>
<dbReference type="EMBL" id="AP006878">
    <property type="protein sequence ID" value="BAD84561.1"/>
    <property type="molecule type" value="Genomic_DNA"/>
</dbReference>
<dbReference type="RefSeq" id="WP_011249327.1">
    <property type="nucleotide sequence ID" value="NC_006624.1"/>
</dbReference>